<feature type="compositionally biased region" description="Basic and acidic residues" evidence="1">
    <location>
        <begin position="63"/>
        <end position="86"/>
    </location>
</feature>
<protein>
    <submittedName>
        <fullName evidence="2">Uncharacterized protein</fullName>
    </submittedName>
</protein>
<feature type="non-terminal residue" evidence="2">
    <location>
        <position position="95"/>
    </location>
</feature>
<evidence type="ECO:0000313" key="3">
    <source>
        <dbReference type="Proteomes" id="UP000626109"/>
    </source>
</evidence>
<evidence type="ECO:0000256" key="1">
    <source>
        <dbReference type="SAM" id="MobiDB-lite"/>
    </source>
</evidence>
<feature type="region of interest" description="Disordered" evidence="1">
    <location>
        <begin position="34"/>
        <end position="95"/>
    </location>
</feature>
<comment type="caution">
    <text evidence="2">The sequence shown here is derived from an EMBL/GenBank/DDBJ whole genome shotgun (WGS) entry which is preliminary data.</text>
</comment>
<feature type="compositionally biased region" description="Basic and acidic residues" evidence="1">
    <location>
        <begin position="46"/>
        <end position="55"/>
    </location>
</feature>
<dbReference type="EMBL" id="CAJNNW010012356">
    <property type="protein sequence ID" value="CAE8654194.1"/>
    <property type="molecule type" value="Genomic_DNA"/>
</dbReference>
<organism evidence="2 3">
    <name type="scientific">Polarella glacialis</name>
    <name type="common">Dinoflagellate</name>
    <dbReference type="NCBI Taxonomy" id="89957"/>
    <lineage>
        <taxon>Eukaryota</taxon>
        <taxon>Sar</taxon>
        <taxon>Alveolata</taxon>
        <taxon>Dinophyceae</taxon>
        <taxon>Suessiales</taxon>
        <taxon>Suessiaceae</taxon>
        <taxon>Polarella</taxon>
    </lineage>
</organism>
<evidence type="ECO:0000313" key="2">
    <source>
        <dbReference type="EMBL" id="CAE8654194.1"/>
    </source>
</evidence>
<dbReference type="AlphaFoldDB" id="A0A813IPA7"/>
<reference evidence="2" key="1">
    <citation type="submission" date="2021-02" db="EMBL/GenBank/DDBJ databases">
        <authorList>
            <person name="Dougan E. K."/>
            <person name="Rhodes N."/>
            <person name="Thang M."/>
            <person name="Chan C."/>
        </authorList>
    </citation>
    <scope>NUCLEOTIDE SEQUENCE</scope>
</reference>
<gene>
    <name evidence="2" type="ORF">PGLA2088_LOCUS10875</name>
</gene>
<sequence length="95" mass="9732">MGRTRARPPSHVRKAIAEAIKNGEDPEAAAAAAADTGYASVGTEEGAARELRAAAEKQGGGGKGKEKGKGKDKGKAKGKDVYEKVEASGGRPYSY</sequence>
<name>A0A813IPA7_POLGL</name>
<dbReference type="Proteomes" id="UP000626109">
    <property type="component" value="Unassembled WGS sequence"/>
</dbReference>
<proteinExistence type="predicted"/>
<accession>A0A813IPA7</accession>